<feature type="region of interest" description="Disordered" evidence="4">
    <location>
        <begin position="1"/>
        <end position="107"/>
    </location>
</feature>
<proteinExistence type="predicted"/>
<feature type="repeat" description="WD" evidence="3">
    <location>
        <begin position="1339"/>
        <end position="1380"/>
    </location>
</feature>
<dbReference type="CDD" id="cd00200">
    <property type="entry name" value="WD40"/>
    <property type="match status" value="2"/>
</dbReference>
<dbReference type="PROSITE" id="PS00678">
    <property type="entry name" value="WD_REPEATS_1"/>
    <property type="match status" value="10"/>
</dbReference>
<feature type="repeat" description="WD" evidence="3">
    <location>
        <begin position="1382"/>
        <end position="1423"/>
    </location>
</feature>
<dbReference type="InterPro" id="IPR020472">
    <property type="entry name" value="WD40_PAC1"/>
</dbReference>
<dbReference type="PANTHER" id="PTHR22847:SF637">
    <property type="entry name" value="WD REPEAT DOMAIN 5B"/>
    <property type="match status" value="1"/>
</dbReference>
<feature type="compositionally biased region" description="Basic residues" evidence="4">
    <location>
        <begin position="10"/>
        <end position="19"/>
    </location>
</feature>
<feature type="repeat" description="WD" evidence="3">
    <location>
        <begin position="1081"/>
        <end position="1122"/>
    </location>
</feature>
<dbReference type="PROSITE" id="PS50082">
    <property type="entry name" value="WD_REPEATS_2"/>
    <property type="match status" value="14"/>
</dbReference>
<dbReference type="InterPro" id="IPR011041">
    <property type="entry name" value="Quinoprot_gluc/sorb_DH_b-prop"/>
</dbReference>
<keyword evidence="1 3" id="KW-0853">WD repeat</keyword>
<feature type="repeat" description="WD" evidence="3">
    <location>
        <begin position="1296"/>
        <end position="1337"/>
    </location>
</feature>
<dbReference type="InterPro" id="IPR055442">
    <property type="entry name" value="Beta-prop_EML-like_2nd"/>
</dbReference>
<dbReference type="InterPro" id="IPR015943">
    <property type="entry name" value="WD40/YVTN_repeat-like_dom_sf"/>
</dbReference>
<keyword evidence="2" id="KW-0677">Repeat</keyword>
<name>A0A9W8MCX8_9AGAR</name>
<dbReference type="PANTHER" id="PTHR22847">
    <property type="entry name" value="WD40 REPEAT PROTEIN"/>
    <property type="match status" value="1"/>
</dbReference>
<gene>
    <name evidence="7" type="ORF">H1R20_g12545</name>
</gene>
<dbReference type="PROSITE" id="PS50294">
    <property type="entry name" value="WD_REPEATS_REGION"/>
    <property type="match status" value="13"/>
</dbReference>
<dbReference type="InterPro" id="IPR059179">
    <property type="entry name" value="MLKL-like_MCAfunc"/>
</dbReference>
<feature type="repeat" description="WD" evidence="3">
    <location>
        <begin position="1124"/>
        <end position="1165"/>
    </location>
</feature>
<dbReference type="CDD" id="cd21037">
    <property type="entry name" value="MLKL_NTD"/>
    <property type="match status" value="1"/>
</dbReference>
<dbReference type="Gene3D" id="3.40.50.300">
    <property type="entry name" value="P-loop containing nucleotide triphosphate hydrolases"/>
    <property type="match status" value="1"/>
</dbReference>
<feature type="repeat" description="WD" evidence="3">
    <location>
        <begin position="995"/>
        <end position="1036"/>
    </location>
</feature>
<feature type="repeat" description="WD" evidence="3">
    <location>
        <begin position="1253"/>
        <end position="1294"/>
    </location>
</feature>
<feature type="repeat" description="WD" evidence="3">
    <location>
        <begin position="1511"/>
        <end position="1552"/>
    </location>
</feature>
<feature type="repeat" description="WD" evidence="3">
    <location>
        <begin position="1468"/>
        <end position="1509"/>
    </location>
</feature>
<dbReference type="PRINTS" id="PR00320">
    <property type="entry name" value="GPROTEINBRPT"/>
</dbReference>
<dbReference type="OrthoDB" id="538223at2759"/>
<evidence type="ECO:0000256" key="2">
    <source>
        <dbReference type="ARBA" id="ARBA00022737"/>
    </source>
</evidence>
<dbReference type="InterPro" id="IPR001680">
    <property type="entry name" value="WD40_rpt"/>
</dbReference>
<evidence type="ECO:0000256" key="4">
    <source>
        <dbReference type="SAM" id="MobiDB-lite"/>
    </source>
</evidence>
<feature type="region of interest" description="Disordered" evidence="4">
    <location>
        <begin position="170"/>
        <end position="206"/>
    </location>
</feature>
<feature type="repeat" description="WD" evidence="3">
    <location>
        <begin position="1167"/>
        <end position="1208"/>
    </location>
</feature>
<evidence type="ECO:0000259" key="6">
    <source>
        <dbReference type="Pfam" id="PF24883"/>
    </source>
</evidence>
<evidence type="ECO:0000259" key="5">
    <source>
        <dbReference type="Pfam" id="PF23414"/>
    </source>
</evidence>
<feature type="compositionally biased region" description="Polar residues" evidence="4">
    <location>
        <begin position="63"/>
        <end position="76"/>
    </location>
</feature>
<feature type="non-terminal residue" evidence="7">
    <location>
        <position position="1"/>
    </location>
</feature>
<feature type="domain" description="EML-like second beta-propeller" evidence="5">
    <location>
        <begin position="1090"/>
        <end position="1249"/>
    </location>
</feature>
<organism evidence="7 8">
    <name type="scientific">Candolleomyces eurysporus</name>
    <dbReference type="NCBI Taxonomy" id="2828524"/>
    <lineage>
        <taxon>Eukaryota</taxon>
        <taxon>Fungi</taxon>
        <taxon>Dikarya</taxon>
        <taxon>Basidiomycota</taxon>
        <taxon>Agaricomycotina</taxon>
        <taxon>Agaricomycetes</taxon>
        <taxon>Agaricomycetidae</taxon>
        <taxon>Agaricales</taxon>
        <taxon>Agaricineae</taxon>
        <taxon>Psathyrellaceae</taxon>
        <taxon>Candolleomyces</taxon>
    </lineage>
</organism>
<evidence type="ECO:0000256" key="3">
    <source>
        <dbReference type="PROSITE-ProRule" id="PRU00221"/>
    </source>
</evidence>
<dbReference type="InterPro" id="IPR056884">
    <property type="entry name" value="NPHP3-like_N"/>
</dbReference>
<reference evidence="7" key="1">
    <citation type="submission" date="2022-06" db="EMBL/GenBank/DDBJ databases">
        <title>Genome Sequence of Candolleomyces eurysporus.</title>
        <authorList>
            <person name="Buettner E."/>
        </authorList>
    </citation>
    <scope>NUCLEOTIDE SEQUENCE</scope>
    <source>
        <strain evidence="7">VTCC 930004</strain>
    </source>
</reference>
<sequence length="1652" mass="180415">MDPPAEQRSKPRKRDRIKKFFKDPLGSRTPSSSLSRTTAHSTVAGGPGTSSQAVQDVAISSPLAENTTRSEIQSNRDNVDTTIGGHLRQDLPSQAIQSTSSEPIPSLPAQNDENALMPSTSAFDHNGGSQVLTAFLPSGRLAESQGEGEAQGTTTHVENPIQDHSVAVVEGDPSDPLPPAQSSIPAAATSHAANKPQESTAHVEHQPAGLASKIYEGVKATLRKSVAAGLLVICDTIDAYGENKQEFDELLKRVEVLSRIMDSCPPDVSQEVKDRFDGLLRTLEEKQKMLQDKVNPTRSRVERVMLAPQDKQEVLKLTQEIRFAIEIAMFDVIVENRAQTLQIVSGVTWLKERIDVIEDHTGIMRTIERTVQSLKRSNTLLKLGRVEGAEHSNAKRGPGCIPGSRVSLLAMLLVWATDPSSPHLFWLSGLAGTGKTTVSKTLCSQLNDRGLLGASFFCTLKESDKRDVYLIIPTLAKILAEERPKFGDALEAILESGGGCRNPAEMELKDQYSKLILQPAEKTFAANELLVLGVDALDECEDQDAVKLFLAAIVSQRPTIPLKFFLTSRPEISLRESFEASTHHGWLRLHDIEADIVRADILLYLNERFKRIPRVYKHYQADWPPPEIQTILNVSGTLFIIAATMVAYIATYSGNHLKRFQELGRPASNVQLSGIGALYSRILTEAFKELEQEEADMICSCLSLLLTAQKPISVNTYAKLLSTDALAIREAFKSLHSVVQVPDEGCDDAPISIFHASFVDYLTSEKYHGNQWAIDRCTAHCHTAGACFTLMDSGLYFGISGAKTSYRSNDDQSTSLQVEAALAYACTAWGEHVLHAGITQPLQLKMQEFVETEKVLYWLEALSVLKNVSYAHNTLWQISKKLVSTELGPLLNDIGDFVHNFAAPISHSAPHLYLSALPFYAATEQPVHALLNIAESVPIIHHNLAQKQVVSRIPTQQGIWSVAFSPNSKYIVSGLWNGVIQLWSAQTGQAVLEPMTGNSHSVKSVAFSPDGKYIVSGSLDSTVRVWDAQTGKPALQPMTGHGSIIRSVAFSPDGKYIASGSDDKTIRLWDAQTGQPVLEPILGHSDHVSSIAFSPDSKHIVSGSDDKTIRLWDAQTGQPVLEPMTCHSNYVWSVTFSPEGKYIVSGSADNTIRLWDAQTGQPALEPMIGHSDCIMSIAFSPEGKYIVSGSSDNTIRVWDAQTGQQALEPITGHGEYVTSVAFSSDGRYIASGSADETIRIWDADTGQPALEPMTGHEDHVKSAAFSPDGKYIVSGSADKTIRLWDAQTGQPVFKPMTGHSDYVTSVAFSSDGNHIASGSDDNTIRLWDAQTGEAALEPMVGHSHYVVSVAFSPDGKYVVSGSADKTIRLWHAQTGQPVLEPITGHSDYVTSVMFSPDGKYIVSASDDNTIRLWDGQTGKPALEPMTGHSEYVKSVAFSPDGKYIVSGSEDNTIRLWDAQTGQPALEPIMGHTDYVTCIAFSPDGKYIVSGSDDKTIRLWDAHTGQPASEAMTGHSDCVLSVAFSPESKYIVSGSADKTIRLWDAQREQPALRPTAECSSKLLFLHNFQAGTLTFNNNGWIQNSSGDLLLWVPPYCQTGLHHNHNCLIIGNLQTTKVELTNAVYHGPDWQKCKEAPPSDHQTHQPWPINTVFN</sequence>
<dbReference type="Pfam" id="PF24883">
    <property type="entry name" value="NPHP3_N"/>
    <property type="match status" value="1"/>
</dbReference>
<feature type="repeat" description="WD" evidence="3">
    <location>
        <begin position="1210"/>
        <end position="1251"/>
    </location>
</feature>
<feature type="domain" description="Nephrocystin 3-like N-terminal" evidence="6">
    <location>
        <begin position="415"/>
        <end position="569"/>
    </location>
</feature>
<feature type="repeat" description="WD" evidence="3">
    <location>
        <begin position="1425"/>
        <end position="1466"/>
    </location>
</feature>
<feature type="repeat" description="WD" evidence="3">
    <location>
        <begin position="959"/>
        <end position="993"/>
    </location>
</feature>
<feature type="compositionally biased region" description="Low complexity" evidence="4">
    <location>
        <begin position="23"/>
        <end position="37"/>
    </location>
</feature>
<accession>A0A9W8MCX8</accession>
<dbReference type="Proteomes" id="UP001140091">
    <property type="component" value="Unassembled WGS sequence"/>
</dbReference>
<dbReference type="SUPFAM" id="SSF52540">
    <property type="entry name" value="P-loop containing nucleoside triphosphate hydrolases"/>
    <property type="match status" value="1"/>
</dbReference>
<evidence type="ECO:0008006" key="9">
    <source>
        <dbReference type="Google" id="ProtNLM"/>
    </source>
</evidence>
<evidence type="ECO:0000313" key="7">
    <source>
        <dbReference type="EMBL" id="KAJ2924563.1"/>
    </source>
</evidence>
<comment type="caution">
    <text evidence="7">The sequence shown here is derived from an EMBL/GenBank/DDBJ whole genome shotgun (WGS) entry which is preliminary data.</text>
</comment>
<dbReference type="GO" id="GO:1990234">
    <property type="term" value="C:transferase complex"/>
    <property type="evidence" value="ECO:0007669"/>
    <property type="project" value="UniProtKB-ARBA"/>
</dbReference>
<dbReference type="InterPro" id="IPR036322">
    <property type="entry name" value="WD40_repeat_dom_sf"/>
</dbReference>
<dbReference type="SUPFAM" id="SSF50952">
    <property type="entry name" value="Soluble quinoprotein glucose dehydrogenase"/>
    <property type="match status" value="1"/>
</dbReference>
<dbReference type="Pfam" id="PF00400">
    <property type="entry name" value="WD40"/>
    <property type="match status" value="10"/>
</dbReference>
<dbReference type="Pfam" id="PF23414">
    <property type="entry name" value="Beta-prop_EML_2"/>
    <property type="match status" value="1"/>
</dbReference>
<dbReference type="SMART" id="SM00320">
    <property type="entry name" value="WD40"/>
    <property type="match status" value="14"/>
</dbReference>
<dbReference type="InterPro" id="IPR027417">
    <property type="entry name" value="P-loop_NTPase"/>
</dbReference>
<evidence type="ECO:0000313" key="8">
    <source>
        <dbReference type="Proteomes" id="UP001140091"/>
    </source>
</evidence>
<dbReference type="GO" id="GO:0005634">
    <property type="term" value="C:nucleus"/>
    <property type="evidence" value="ECO:0007669"/>
    <property type="project" value="TreeGrafter"/>
</dbReference>
<feature type="compositionally biased region" description="Polar residues" evidence="4">
    <location>
        <begin position="91"/>
        <end position="107"/>
    </location>
</feature>
<dbReference type="EMBL" id="JANBPK010001215">
    <property type="protein sequence ID" value="KAJ2924563.1"/>
    <property type="molecule type" value="Genomic_DNA"/>
</dbReference>
<evidence type="ECO:0000256" key="1">
    <source>
        <dbReference type="ARBA" id="ARBA00022574"/>
    </source>
</evidence>
<keyword evidence="8" id="KW-1185">Reference proteome</keyword>
<dbReference type="InterPro" id="IPR019775">
    <property type="entry name" value="WD40_repeat_CS"/>
</dbReference>
<feature type="repeat" description="WD" evidence="3">
    <location>
        <begin position="1038"/>
        <end position="1079"/>
    </location>
</feature>
<dbReference type="SUPFAM" id="SSF50978">
    <property type="entry name" value="WD40 repeat-like"/>
    <property type="match status" value="2"/>
</dbReference>
<dbReference type="Gene3D" id="2.130.10.10">
    <property type="entry name" value="YVTN repeat-like/Quinoprotein amine dehydrogenase"/>
    <property type="match status" value="6"/>
</dbReference>
<protein>
    <recommendedName>
        <fullName evidence="9">WD40 repeat-like protein</fullName>
    </recommendedName>
</protein>